<dbReference type="PANTHER" id="PTHR31962">
    <property type="entry name" value="SPHINGOLIPID LONG CHAIN BASE-RESPONSIVE PROTEIN PIL1"/>
    <property type="match status" value="1"/>
</dbReference>
<evidence type="ECO:0008006" key="4">
    <source>
        <dbReference type="Google" id="ProtNLM"/>
    </source>
</evidence>
<dbReference type="InterPro" id="IPR028245">
    <property type="entry name" value="PIL1/LSP1"/>
</dbReference>
<evidence type="ECO:0000256" key="1">
    <source>
        <dbReference type="SAM" id="Coils"/>
    </source>
</evidence>
<feature type="compositionally biased region" description="Low complexity" evidence="2">
    <location>
        <begin position="282"/>
        <end position="296"/>
    </location>
</feature>
<dbReference type="GO" id="GO:0036286">
    <property type="term" value="C:eisosome filament"/>
    <property type="evidence" value="ECO:0007669"/>
    <property type="project" value="TreeGrafter"/>
</dbReference>
<dbReference type="AlphaFoldDB" id="A0A077WQE5"/>
<dbReference type="GO" id="GO:0005886">
    <property type="term" value="C:plasma membrane"/>
    <property type="evidence" value="ECO:0007669"/>
    <property type="project" value="TreeGrafter"/>
</dbReference>
<dbReference type="OrthoDB" id="5599269at2759"/>
<feature type="compositionally biased region" description="Low complexity" evidence="2">
    <location>
        <begin position="394"/>
        <end position="407"/>
    </location>
</feature>
<dbReference type="GO" id="GO:0008289">
    <property type="term" value="F:lipid binding"/>
    <property type="evidence" value="ECO:0007669"/>
    <property type="project" value="TreeGrafter"/>
</dbReference>
<protein>
    <recommendedName>
        <fullName evidence="4">Eisosome component PIL1-domain-containing protein</fullName>
    </recommendedName>
</protein>
<feature type="compositionally biased region" description="Low complexity" evidence="2">
    <location>
        <begin position="309"/>
        <end position="326"/>
    </location>
</feature>
<dbReference type="EMBL" id="LK023328">
    <property type="protein sequence ID" value="CDS08922.1"/>
    <property type="molecule type" value="Genomic_DNA"/>
</dbReference>
<evidence type="ECO:0000313" key="3">
    <source>
        <dbReference type="EMBL" id="CDS08922.1"/>
    </source>
</evidence>
<feature type="coiled-coil region" evidence="1">
    <location>
        <begin position="100"/>
        <end position="171"/>
    </location>
</feature>
<feature type="compositionally biased region" description="Polar residues" evidence="2">
    <location>
        <begin position="576"/>
        <end position="585"/>
    </location>
</feature>
<dbReference type="GO" id="GO:0006897">
    <property type="term" value="P:endocytosis"/>
    <property type="evidence" value="ECO:0007669"/>
    <property type="project" value="TreeGrafter"/>
</dbReference>
<feature type="compositionally biased region" description="Low complexity" evidence="2">
    <location>
        <begin position="458"/>
        <end position="472"/>
    </location>
</feature>
<dbReference type="Pfam" id="PF13805">
    <property type="entry name" value="Pil1"/>
    <property type="match status" value="1"/>
</dbReference>
<keyword evidence="1" id="KW-0175">Coiled coil</keyword>
<feature type="region of interest" description="Disordered" evidence="2">
    <location>
        <begin position="537"/>
        <end position="585"/>
    </location>
</feature>
<dbReference type="GO" id="GO:0070941">
    <property type="term" value="P:eisosome assembly"/>
    <property type="evidence" value="ECO:0007669"/>
    <property type="project" value="TreeGrafter"/>
</dbReference>
<accession>A0A077WQE5</accession>
<name>A0A077WQE5_9FUNG</name>
<gene>
    <name evidence="3" type="ORF">LRAMOSA10283</name>
</gene>
<dbReference type="Gene3D" id="1.20.1270.60">
    <property type="entry name" value="Arfaptin homology (AH) domain/BAR domain"/>
    <property type="match status" value="1"/>
</dbReference>
<proteinExistence type="predicted"/>
<sequence>MNFKDLQFSLGKLTNEAYSHLARKNPLQKQDTKTLSQWIFEERNELYVMRMLAYHHSETNKAMEAWIREECSGEKAKENRDLEDIGNKLLILLRKQTEIEEAYAAKYQQYRRAIKAIREREDRLTDIREKKRALQGRIGTLNRSNSKSPKLREFTRELKSLEKDTHDIEMEMSDFKRFALREAFYLRFNAMHEMAEKQAIIAGFGKYIVDLVDIEPTPAGEEHRRPYDKGQQAAQILADALMALETWEPAEGLERPTLAEGLTTTGDESSISLPPHGEDEGSSSSAAGGLTTGKTSPPELPPRESNSKAAEAAAAATTTGIGATTGDLKTGEEKDIDFEQLDLYGPPPAYTEEDVPYSPMNSDEPPVIDPAVANQPLVHDRPHTPVTLTDNATPAPEQEQQEQQQPADESSAPVMETRPSQDKCLDESEEENTQQEQLQPPSRASSVPQHVLGLAYSQSPQPVHQELQQQQPAAGYGSPQPSLNQSQHAGPWRYPTGSMYSQASTAPNYYQYNYSQLYRQVSRHQRQAPPQIPYAQFQQQYQQRQRVDAGGFRIPPPQPTSTSSSRYPTADEEKQSLAQRYNSTQ</sequence>
<evidence type="ECO:0000256" key="2">
    <source>
        <dbReference type="SAM" id="MobiDB-lite"/>
    </source>
</evidence>
<dbReference type="PANTHER" id="PTHR31962:SF1">
    <property type="entry name" value="SPHINGOLIPID LONG CHAIN BASE-RESPONSIVE PROTEIN PIL1"/>
    <property type="match status" value="1"/>
</dbReference>
<feature type="compositionally biased region" description="Polar residues" evidence="2">
    <location>
        <begin position="434"/>
        <end position="448"/>
    </location>
</feature>
<dbReference type="InterPro" id="IPR027267">
    <property type="entry name" value="AH/BAR_dom_sf"/>
</dbReference>
<feature type="region of interest" description="Disordered" evidence="2">
    <location>
        <begin position="262"/>
        <end position="503"/>
    </location>
</feature>
<feature type="compositionally biased region" description="Polar residues" evidence="2">
    <location>
        <begin position="479"/>
        <end position="488"/>
    </location>
</feature>
<feature type="compositionally biased region" description="Polar residues" evidence="2">
    <location>
        <begin position="262"/>
        <end position="272"/>
    </location>
</feature>
<reference evidence="3" key="1">
    <citation type="journal article" date="2014" name="Genome Announc.">
        <title>De novo whole-genome sequence and genome annotation of Lichtheimia ramosa.</title>
        <authorList>
            <person name="Linde J."/>
            <person name="Schwartze V."/>
            <person name="Binder U."/>
            <person name="Lass-Florl C."/>
            <person name="Voigt K."/>
            <person name="Horn F."/>
        </authorList>
    </citation>
    <scope>NUCLEOTIDE SEQUENCE</scope>
    <source>
        <strain evidence="3">JMRC FSU:6197</strain>
    </source>
</reference>
<organism evidence="3">
    <name type="scientific">Lichtheimia ramosa</name>
    <dbReference type="NCBI Taxonomy" id="688394"/>
    <lineage>
        <taxon>Eukaryota</taxon>
        <taxon>Fungi</taxon>
        <taxon>Fungi incertae sedis</taxon>
        <taxon>Mucoromycota</taxon>
        <taxon>Mucoromycotina</taxon>
        <taxon>Mucoromycetes</taxon>
        <taxon>Mucorales</taxon>
        <taxon>Lichtheimiaceae</taxon>
        <taxon>Lichtheimia</taxon>
    </lineage>
</organism>